<name>A0A2T0K789_9ACTN</name>
<accession>A0A2T0K789</accession>
<dbReference type="AlphaFoldDB" id="A0A2T0K789"/>
<organism evidence="2 3">
    <name type="scientific">Actinoplanes italicus</name>
    <dbReference type="NCBI Taxonomy" id="113567"/>
    <lineage>
        <taxon>Bacteria</taxon>
        <taxon>Bacillati</taxon>
        <taxon>Actinomycetota</taxon>
        <taxon>Actinomycetes</taxon>
        <taxon>Micromonosporales</taxon>
        <taxon>Micromonosporaceae</taxon>
        <taxon>Actinoplanes</taxon>
    </lineage>
</organism>
<keyword evidence="3" id="KW-1185">Reference proteome</keyword>
<gene>
    <name evidence="2" type="ORF">CLV67_112159</name>
</gene>
<feature type="compositionally biased region" description="Low complexity" evidence="1">
    <location>
        <begin position="58"/>
        <end position="72"/>
    </location>
</feature>
<evidence type="ECO:0000256" key="1">
    <source>
        <dbReference type="SAM" id="MobiDB-lite"/>
    </source>
</evidence>
<feature type="region of interest" description="Disordered" evidence="1">
    <location>
        <begin position="33"/>
        <end position="125"/>
    </location>
</feature>
<protein>
    <submittedName>
        <fullName evidence="2">Uncharacterized protein</fullName>
    </submittedName>
</protein>
<evidence type="ECO:0000313" key="3">
    <source>
        <dbReference type="Proteomes" id="UP000239415"/>
    </source>
</evidence>
<proteinExistence type="predicted"/>
<feature type="compositionally biased region" description="Basic and acidic residues" evidence="1">
    <location>
        <begin position="84"/>
        <end position="125"/>
    </location>
</feature>
<comment type="caution">
    <text evidence="2">The sequence shown here is derived from an EMBL/GenBank/DDBJ whole genome shotgun (WGS) entry which is preliminary data.</text>
</comment>
<evidence type="ECO:0000313" key="2">
    <source>
        <dbReference type="EMBL" id="PRX18684.1"/>
    </source>
</evidence>
<dbReference type="Proteomes" id="UP000239415">
    <property type="component" value="Unassembled WGS sequence"/>
</dbReference>
<sequence length="228" mass="25046">MRNIDHERARVRRGRTLLGAAGLASIIGTGAFLASGPMAPERDSESAPPASRSVAQQAMSGAEVAAGAAARAQPMGPVAPDAAATDKPKSTAERLDDARNANKRMGTEVRRQRLREPSKADPGKVRTVENGTLKDNRRMMRIVSSRQDLTNFRELAWIADEGKPFRNARCSRTVQVSENVEPKEKPTMLMCWRLTPKKSVYTITVDLKKNPTPQEGVAALEREWKRMG</sequence>
<dbReference type="EMBL" id="PVMZ01000012">
    <property type="protein sequence ID" value="PRX18684.1"/>
    <property type="molecule type" value="Genomic_DNA"/>
</dbReference>
<reference evidence="2 3" key="1">
    <citation type="submission" date="2018-03" db="EMBL/GenBank/DDBJ databases">
        <title>Genomic Encyclopedia of Archaeal and Bacterial Type Strains, Phase II (KMG-II): from individual species to whole genera.</title>
        <authorList>
            <person name="Goeker M."/>
        </authorList>
    </citation>
    <scope>NUCLEOTIDE SEQUENCE [LARGE SCALE GENOMIC DNA]</scope>
    <source>
        <strain evidence="2 3">DSM 43146</strain>
    </source>
</reference>